<feature type="compositionally biased region" description="Polar residues" evidence="1">
    <location>
        <begin position="24"/>
        <end position="43"/>
    </location>
</feature>
<proteinExistence type="predicted"/>
<organism evidence="2 3">
    <name type="scientific">Plantactinospora solaniradicis</name>
    <dbReference type="NCBI Taxonomy" id="1723736"/>
    <lineage>
        <taxon>Bacteria</taxon>
        <taxon>Bacillati</taxon>
        <taxon>Actinomycetota</taxon>
        <taxon>Actinomycetes</taxon>
        <taxon>Micromonosporales</taxon>
        <taxon>Micromonosporaceae</taxon>
        <taxon>Plantactinospora</taxon>
    </lineage>
</organism>
<comment type="caution">
    <text evidence="2">The sequence shown here is derived from an EMBL/GenBank/DDBJ whole genome shotgun (WGS) entry which is preliminary data.</text>
</comment>
<gene>
    <name evidence="2" type="ORF">ACFP2T_21100</name>
</gene>
<dbReference type="RefSeq" id="WP_377424337.1">
    <property type="nucleotide sequence ID" value="NZ_JBHSPR010000017.1"/>
</dbReference>
<feature type="compositionally biased region" description="Pro residues" evidence="1">
    <location>
        <begin position="189"/>
        <end position="240"/>
    </location>
</feature>
<feature type="region of interest" description="Disordered" evidence="1">
    <location>
        <begin position="1"/>
        <end position="75"/>
    </location>
</feature>
<dbReference type="Proteomes" id="UP001596203">
    <property type="component" value="Unassembled WGS sequence"/>
</dbReference>
<accession>A0ABW1KCY2</accession>
<feature type="compositionally biased region" description="Basic and acidic residues" evidence="1">
    <location>
        <begin position="119"/>
        <end position="132"/>
    </location>
</feature>
<feature type="compositionally biased region" description="Basic and acidic residues" evidence="1">
    <location>
        <begin position="143"/>
        <end position="159"/>
    </location>
</feature>
<feature type="compositionally biased region" description="Basic and acidic residues" evidence="1">
    <location>
        <begin position="241"/>
        <end position="252"/>
    </location>
</feature>
<keyword evidence="3" id="KW-1185">Reference proteome</keyword>
<name>A0ABW1KCY2_9ACTN</name>
<evidence type="ECO:0000313" key="2">
    <source>
        <dbReference type="EMBL" id="MFC6018694.1"/>
    </source>
</evidence>
<evidence type="ECO:0000313" key="3">
    <source>
        <dbReference type="Proteomes" id="UP001596203"/>
    </source>
</evidence>
<reference evidence="3" key="1">
    <citation type="journal article" date="2019" name="Int. J. Syst. Evol. Microbiol.">
        <title>The Global Catalogue of Microorganisms (GCM) 10K type strain sequencing project: providing services to taxonomists for standard genome sequencing and annotation.</title>
        <authorList>
            <consortium name="The Broad Institute Genomics Platform"/>
            <consortium name="The Broad Institute Genome Sequencing Center for Infectious Disease"/>
            <person name="Wu L."/>
            <person name="Ma J."/>
        </authorList>
    </citation>
    <scope>NUCLEOTIDE SEQUENCE [LARGE SCALE GENOMIC DNA]</scope>
    <source>
        <strain evidence="3">ZS-35-S2</strain>
    </source>
</reference>
<dbReference type="EMBL" id="JBHSPR010000017">
    <property type="protein sequence ID" value="MFC6018694.1"/>
    <property type="molecule type" value="Genomic_DNA"/>
</dbReference>
<feature type="compositionally biased region" description="Low complexity" evidence="1">
    <location>
        <begin position="62"/>
        <end position="75"/>
    </location>
</feature>
<feature type="compositionally biased region" description="Polar residues" evidence="1">
    <location>
        <begin position="52"/>
        <end position="61"/>
    </location>
</feature>
<feature type="compositionally biased region" description="Basic and acidic residues" evidence="1">
    <location>
        <begin position="263"/>
        <end position="276"/>
    </location>
</feature>
<sequence>MTGADRQVDGEERSTDKTPEAVNSPESANSPQAANSPEPQAANSPEPEAVNSPKSEAANSTESASDEAPGPEAEAAELIAQIRELAGPDPVAVRTVVAEVLAALDRVSGGSLREQLPYESERATEADERMPELDDGPYPTDPVSERDGNGGDLLRDRSSAGDPYAAGFATQSSRSNGAGAPRADGFPVEPHPVTPTPPEPHPAQPQPGQPQPGRPGPADPHPAGPGPGDPHPAAPGPTDPHPVDPHPADPHPGEPGPVTPGPIERRPAQRDGEDRA</sequence>
<evidence type="ECO:0000256" key="1">
    <source>
        <dbReference type="SAM" id="MobiDB-lite"/>
    </source>
</evidence>
<feature type="region of interest" description="Disordered" evidence="1">
    <location>
        <begin position="106"/>
        <end position="276"/>
    </location>
</feature>
<protein>
    <submittedName>
        <fullName evidence="2">Uncharacterized protein</fullName>
    </submittedName>
</protein>
<feature type="compositionally biased region" description="Basic and acidic residues" evidence="1">
    <location>
        <begin position="1"/>
        <end position="19"/>
    </location>
</feature>